<accession>A0A2N0VIA1</accession>
<comment type="caution">
    <text evidence="2">The sequence shown here is derived from an EMBL/GenBank/DDBJ whole genome shotgun (WGS) entry which is preliminary data.</text>
</comment>
<reference evidence="2 3" key="1">
    <citation type="submission" date="2017-11" db="EMBL/GenBank/DDBJ databases">
        <title>Rhodohalobacter 15182 sp. nov., isolated from a salt lake.</title>
        <authorList>
            <person name="Han S."/>
        </authorList>
    </citation>
    <scope>NUCLEOTIDE SEQUENCE [LARGE SCALE GENOMIC DNA]</scope>
    <source>
        <strain evidence="2 3">15182</strain>
    </source>
</reference>
<keyword evidence="1" id="KW-0175">Coiled coil</keyword>
<evidence type="ECO:0000256" key="1">
    <source>
        <dbReference type="SAM" id="Coils"/>
    </source>
</evidence>
<dbReference type="Pfam" id="PF13424">
    <property type="entry name" value="TPR_12"/>
    <property type="match status" value="1"/>
</dbReference>
<proteinExistence type="predicted"/>
<evidence type="ECO:0000313" key="3">
    <source>
        <dbReference type="Proteomes" id="UP000233398"/>
    </source>
</evidence>
<dbReference type="InterPro" id="IPR011990">
    <property type="entry name" value="TPR-like_helical_dom_sf"/>
</dbReference>
<keyword evidence="3" id="KW-1185">Reference proteome</keyword>
<feature type="coiled-coil region" evidence="1">
    <location>
        <begin position="273"/>
        <end position="316"/>
    </location>
</feature>
<dbReference type="EMBL" id="PISP01000001">
    <property type="protein sequence ID" value="PKD43917.1"/>
    <property type="molecule type" value="Genomic_DNA"/>
</dbReference>
<evidence type="ECO:0000313" key="2">
    <source>
        <dbReference type="EMBL" id="PKD43917.1"/>
    </source>
</evidence>
<dbReference type="SUPFAM" id="SSF48452">
    <property type="entry name" value="TPR-like"/>
    <property type="match status" value="1"/>
</dbReference>
<protein>
    <submittedName>
        <fullName evidence="2">Uncharacterized protein</fullName>
    </submittedName>
</protein>
<organism evidence="2 3">
    <name type="scientific">Rhodohalobacter barkolensis</name>
    <dbReference type="NCBI Taxonomy" id="2053187"/>
    <lineage>
        <taxon>Bacteria</taxon>
        <taxon>Pseudomonadati</taxon>
        <taxon>Balneolota</taxon>
        <taxon>Balneolia</taxon>
        <taxon>Balneolales</taxon>
        <taxon>Balneolaceae</taxon>
        <taxon>Rhodohalobacter</taxon>
    </lineage>
</organism>
<dbReference type="Gene3D" id="1.25.40.10">
    <property type="entry name" value="Tetratricopeptide repeat domain"/>
    <property type="match status" value="2"/>
</dbReference>
<sequence>MLIAGSSAVFAQQEPPNGMGELQAYAVFMDAYKGDDYDMAINFGAWMIEAKPEKIEGHDGFDLLRQFDRMVKVYKGAAENESDPTSKSEYMKKAVDVFDQAFETFSEDEMDQFEWKLKLGRFYHENNSALNVGTSQIAEKYEEAYEEDPERFANASDGYFAGFLLDRYASQGQRDKAFAMIDEIESYATPDLQNKITSARESLFDGPEERIEFYESQLADAGDSEKEQLLTDLVNLYEETSEGDKAADAAIQLYELNSTYANTRKVASIYLDDGEYEAAIEFLEESFEKAENDADKKEISLELAETHQQLEEFRQARQYARQAIDIDSNYGEAYMRVAAIYAASISECTGGQALEREDRTVYWLVVDYLNKAKEADPSLASNANNRAESYSSAMPTSEDKFFKGWEAGDNFRINGEVRECYAWIDEATTVK</sequence>
<dbReference type="AlphaFoldDB" id="A0A2N0VIA1"/>
<dbReference type="Proteomes" id="UP000233398">
    <property type="component" value="Unassembled WGS sequence"/>
</dbReference>
<name>A0A2N0VIA1_9BACT</name>
<gene>
    <name evidence="2" type="ORF">CWD77_00085</name>
</gene>